<organism evidence="13 14">
    <name type="scientific">Moraxella lacunata</name>
    <dbReference type="NCBI Taxonomy" id="477"/>
    <lineage>
        <taxon>Bacteria</taxon>
        <taxon>Pseudomonadati</taxon>
        <taxon>Pseudomonadota</taxon>
        <taxon>Gammaproteobacteria</taxon>
        <taxon>Moraxellales</taxon>
        <taxon>Moraxellaceae</taxon>
        <taxon>Moraxella</taxon>
    </lineage>
</organism>
<evidence type="ECO:0000256" key="9">
    <source>
        <dbReference type="ARBA" id="ARBA00023136"/>
    </source>
</evidence>
<dbReference type="SUPFAM" id="SSF56935">
    <property type="entry name" value="Porins"/>
    <property type="match status" value="1"/>
</dbReference>
<dbReference type="GO" id="GO:0046930">
    <property type="term" value="C:pore complex"/>
    <property type="evidence" value="ECO:0007669"/>
    <property type="project" value="UniProtKB-KW"/>
</dbReference>
<dbReference type="OrthoDB" id="8957883at2"/>
<dbReference type="GO" id="GO:0009279">
    <property type="term" value="C:cell outer membrane"/>
    <property type="evidence" value="ECO:0007669"/>
    <property type="project" value="UniProtKB-SubCell"/>
</dbReference>
<keyword evidence="6 11" id="KW-0732">Signal</keyword>
<evidence type="ECO:0000256" key="3">
    <source>
        <dbReference type="ARBA" id="ARBA00022448"/>
    </source>
</evidence>
<name>A0A1B8Q3W1_MORLA</name>
<evidence type="ECO:0000256" key="2">
    <source>
        <dbReference type="ARBA" id="ARBA00011233"/>
    </source>
</evidence>
<keyword evidence="4" id="KW-1134">Transmembrane beta strand</keyword>
<dbReference type="Gene3D" id="2.40.160.10">
    <property type="entry name" value="Porin"/>
    <property type="match status" value="1"/>
</dbReference>
<evidence type="ECO:0000256" key="5">
    <source>
        <dbReference type="ARBA" id="ARBA00022692"/>
    </source>
</evidence>
<dbReference type="GO" id="GO:0034220">
    <property type="term" value="P:monoatomic ion transmembrane transport"/>
    <property type="evidence" value="ECO:0007669"/>
    <property type="project" value="InterPro"/>
</dbReference>
<accession>A0A1B8Q3W1</accession>
<evidence type="ECO:0000256" key="7">
    <source>
        <dbReference type="ARBA" id="ARBA00023065"/>
    </source>
</evidence>
<feature type="signal peptide" evidence="11">
    <location>
        <begin position="1"/>
        <end position="20"/>
    </location>
</feature>
<evidence type="ECO:0000259" key="12">
    <source>
        <dbReference type="Pfam" id="PF13609"/>
    </source>
</evidence>
<reference evidence="13 14" key="1">
    <citation type="submission" date="2016-06" db="EMBL/GenBank/DDBJ databases">
        <title>Draft genome of Moraxella lacunata CCUG 57757A.</title>
        <authorList>
            <person name="Salva-Serra F."/>
            <person name="Engstrom-Jakobsson H."/>
            <person name="Thorell K."/>
            <person name="Gonzales-Siles L."/>
            <person name="Karlsson R."/>
            <person name="Boulund F."/>
            <person name="Engstrand L."/>
            <person name="Kristiansson E."/>
            <person name="Moore E."/>
        </authorList>
    </citation>
    <scope>NUCLEOTIDE SEQUENCE [LARGE SCALE GENOMIC DNA]</scope>
    <source>
        <strain evidence="13 14">CCUG 57757A</strain>
    </source>
</reference>
<dbReference type="RefSeq" id="WP_065256084.1">
    <property type="nucleotide sequence ID" value="NZ_LZDR01000060.1"/>
</dbReference>
<dbReference type="EMBL" id="LZMS01000047">
    <property type="protein sequence ID" value="OBX64002.1"/>
    <property type="molecule type" value="Genomic_DNA"/>
</dbReference>
<sequence length="334" mass="35829">MKKLLLASAVAALSITAANAAPQVYGKAFLTLDVQDGNSNSASQDSRTQLNSNASRIGFKGSEALTANTDLVYQLEYRVEVDDDTRTFEARDSYLGLSNKQYGTLLAGRLTAIDGMVDYATVAQGGVIGGDNVLASFDAPRANNAFAYVSPNYNGVNFLGMYVLDENNNATDSLTRDAWGVGAQFEPENTPYRAGATYIQSGKTKAIRVSGAYDLSPATTVAALYQNTQYSTLHQDVLETGSEKENAFTVSAEHKLVQTPWTAYGQLDFVDNAAGFKDAEVFRTVVGSKYAFNQATTGHLYGAYQRSENVNLSNNATGNKANAYGIGAGIEYKF</sequence>
<evidence type="ECO:0000256" key="4">
    <source>
        <dbReference type="ARBA" id="ARBA00022452"/>
    </source>
</evidence>
<dbReference type="PRINTS" id="PR00182">
    <property type="entry name" value="ECOLNEIPORIN"/>
</dbReference>
<evidence type="ECO:0000256" key="10">
    <source>
        <dbReference type="ARBA" id="ARBA00023237"/>
    </source>
</evidence>
<evidence type="ECO:0000313" key="14">
    <source>
        <dbReference type="Proteomes" id="UP000092607"/>
    </source>
</evidence>
<evidence type="ECO:0000256" key="6">
    <source>
        <dbReference type="ARBA" id="ARBA00022729"/>
    </source>
</evidence>
<proteinExistence type="predicted"/>
<evidence type="ECO:0000313" key="13">
    <source>
        <dbReference type="EMBL" id="OBX64002.1"/>
    </source>
</evidence>
<comment type="subcellular location">
    <subcellularLocation>
        <location evidence="1">Cell outer membrane</location>
        <topology evidence="1">Multi-pass membrane protein</topology>
    </subcellularLocation>
</comment>
<dbReference type="InterPro" id="IPR023614">
    <property type="entry name" value="Porin_dom_sf"/>
</dbReference>
<dbReference type="PANTHER" id="PTHR34501:SF9">
    <property type="entry name" value="MAJOR OUTER MEMBRANE PROTEIN P.IA"/>
    <property type="match status" value="1"/>
</dbReference>
<keyword evidence="10" id="KW-0998">Cell outer membrane</keyword>
<dbReference type="CDD" id="cd00342">
    <property type="entry name" value="gram_neg_porins"/>
    <property type="match status" value="1"/>
</dbReference>
<keyword evidence="7" id="KW-0406">Ion transport</keyword>
<dbReference type="PANTHER" id="PTHR34501">
    <property type="entry name" value="PROTEIN YDDL-RELATED"/>
    <property type="match status" value="1"/>
</dbReference>
<dbReference type="AlphaFoldDB" id="A0A1B8Q3W1"/>
<keyword evidence="9" id="KW-0472">Membrane</keyword>
<feature type="domain" description="Porin" evidence="12">
    <location>
        <begin position="7"/>
        <end position="310"/>
    </location>
</feature>
<dbReference type="InterPro" id="IPR001702">
    <property type="entry name" value="Porin_Gram-ve"/>
</dbReference>
<protein>
    <recommendedName>
        <fullName evidence="12">Porin domain-containing protein</fullName>
    </recommendedName>
</protein>
<dbReference type="InterPro" id="IPR033900">
    <property type="entry name" value="Gram_neg_porin_domain"/>
</dbReference>
<evidence type="ECO:0000256" key="11">
    <source>
        <dbReference type="SAM" id="SignalP"/>
    </source>
</evidence>
<comment type="subunit">
    <text evidence="2">Homotrimer.</text>
</comment>
<gene>
    <name evidence="13" type="ORF">A9309_05490</name>
</gene>
<dbReference type="GO" id="GO:0015288">
    <property type="term" value="F:porin activity"/>
    <property type="evidence" value="ECO:0007669"/>
    <property type="project" value="UniProtKB-KW"/>
</dbReference>
<keyword evidence="8" id="KW-0626">Porin</keyword>
<evidence type="ECO:0000256" key="8">
    <source>
        <dbReference type="ARBA" id="ARBA00023114"/>
    </source>
</evidence>
<keyword evidence="3" id="KW-0813">Transport</keyword>
<dbReference type="InterPro" id="IPR050298">
    <property type="entry name" value="Gram-neg_bact_OMP"/>
</dbReference>
<dbReference type="Pfam" id="PF13609">
    <property type="entry name" value="Porin_4"/>
    <property type="match status" value="1"/>
</dbReference>
<feature type="chain" id="PRO_5008612114" description="Porin domain-containing protein" evidence="11">
    <location>
        <begin position="21"/>
        <end position="334"/>
    </location>
</feature>
<keyword evidence="5" id="KW-0812">Transmembrane</keyword>
<evidence type="ECO:0000256" key="1">
    <source>
        <dbReference type="ARBA" id="ARBA00004571"/>
    </source>
</evidence>
<comment type="caution">
    <text evidence="13">The sequence shown here is derived from an EMBL/GenBank/DDBJ whole genome shotgun (WGS) entry which is preliminary data.</text>
</comment>
<dbReference type="Proteomes" id="UP000092607">
    <property type="component" value="Unassembled WGS sequence"/>
</dbReference>